<evidence type="ECO:0000256" key="4">
    <source>
        <dbReference type="SAM" id="Phobius"/>
    </source>
</evidence>
<feature type="transmembrane region" description="Helical" evidence="4">
    <location>
        <begin position="281"/>
        <end position="300"/>
    </location>
</feature>
<reference evidence="6 7" key="1">
    <citation type="submission" date="2020-04" db="EMBL/GenBank/DDBJ databases">
        <title>Molecular characterization of pseudomonads from Agaricus bisporus reveal novel blotch 2 pathogens in Western Europe.</title>
        <authorList>
            <person name="Taparia T."/>
            <person name="Krijger M."/>
            <person name="Haynes E."/>
            <person name="Elpinstone J.G."/>
            <person name="Noble R."/>
            <person name="Van Der Wolf J."/>
        </authorList>
    </citation>
    <scope>NUCLEOTIDE SEQUENCE [LARGE SCALE GENOMIC DNA]</scope>
    <source>
        <strain evidence="6 7">IPO3738</strain>
    </source>
</reference>
<dbReference type="InterPro" id="IPR036259">
    <property type="entry name" value="MFS_trans_sf"/>
</dbReference>
<dbReference type="RefSeq" id="WP_017128975.1">
    <property type="nucleotide sequence ID" value="NZ_JACAOR010000010.1"/>
</dbReference>
<dbReference type="GO" id="GO:0022857">
    <property type="term" value="F:transmembrane transporter activity"/>
    <property type="evidence" value="ECO:0007669"/>
    <property type="project" value="InterPro"/>
</dbReference>
<feature type="transmembrane region" description="Helical" evidence="4">
    <location>
        <begin position="141"/>
        <end position="159"/>
    </location>
</feature>
<dbReference type="Gene3D" id="1.20.1250.20">
    <property type="entry name" value="MFS general substrate transporter like domains"/>
    <property type="match status" value="1"/>
</dbReference>
<feature type="transmembrane region" description="Helical" evidence="4">
    <location>
        <begin position="340"/>
        <end position="365"/>
    </location>
</feature>
<evidence type="ECO:0000259" key="5">
    <source>
        <dbReference type="PROSITE" id="PS50850"/>
    </source>
</evidence>
<accession>A0A7Y7Y5U3</accession>
<keyword evidence="1 4" id="KW-0812">Transmembrane</keyword>
<evidence type="ECO:0000313" key="7">
    <source>
        <dbReference type="Proteomes" id="UP000517547"/>
    </source>
</evidence>
<dbReference type="InterPro" id="IPR011701">
    <property type="entry name" value="MFS"/>
</dbReference>
<dbReference type="EMBL" id="JACAQE010000010">
    <property type="protein sequence ID" value="NWC17708.1"/>
    <property type="molecule type" value="Genomic_DNA"/>
</dbReference>
<dbReference type="Proteomes" id="UP000517547">
    <property type="component" value="Unassembled WGS sequence"/>
</dbReference>
<feature type="transmembrane region" description="Helical" evidence="4">
    <location>
        <begin position="48"/>
        <end position="68"/>
    </location>
</feature>
<feature type="domain" description="Major facilitator superfamily (MFS) profile" evidence="5">
    <location>
        <begin position="11"/>
        <end position="393"/>
    </location>
</feature>
<keyword evidence="2 4" id="KW-1133">Transmembrane helix</keyword>
<name>A0A7Y7Y5U3_9PSED</name>
<dbReference type="GeneID" id="57662327"/>
<sequence length="405" mass="43990">MLAVLRRYPTSVNLLLASSLILTLGRAITLPYLVIFLSSQFSLGISEIGLVVGIALVAGSLLSVYGGYLTDKGSSFHLILGFTALFVLGFIGMCMTHRLWLFFIFLVLFNFAYSVIDVVVKATLGRVLPEAEQASVFSVRYTLINIGYAVGPFIGAGLAHLDMRLPFVVSALLGVVSLLTYYNFGDRQLSPVDRARAPVSFIGVGRILLRDKRLVCFTLGGLLSAVVFGQFTAYLSQFLVTTGTPEFAYSIISSVVAVNAVVVICLQFVVGKRISQQHLNLWLTAGFSLFLLGVTGFALSSTVLHWSLAMAVFTLGEIIVFPAEYMFIDRIAPQHLRGMYYGAQNLSTLGGALGPVLCGFALAWWAPHFMFYMLAGFIIAGGCFYLIGAAYARQHDASEASRRQG</sequence>
<feature type="transmembrane region" description="Helical" evidence="4">
    <location>
        <begin position="214"/>
        <end position="235"/>
    </location>
</feature>
<feature type="transmembrane region" description="Helical" evidence="4">
    <location>
        <begin position="12"/>
        <end position="36"/>
    </location>
</feature>
<feature type="transmembrane region" description="Helical" evidence="4">
    <location>
        <begin position="165"/>
        <end position="184"/>
    </location>
</feature>
<evidence type="ECO:0000256" key="3">
    <source>
        <dbReference type="ARBA" id="ARBA00023136"/>
    </source>
</evidence>
<dbReference type="InterPro" id="IPR020846">
    <property type="entry name" value="MFS_dom"/>
</dbReference>
<gene>
    <name evidence="6" type="ORF">HX845_28915</name>
</gene>
<feature type="transmembrane region" description="Helical" evidence="4">
    <location>
        <begin position="371"/>
        <end position="392"/>
    </location>
</feature>
<dbReference type="AlphaFoldDB" id="A0A7Y7Y5U3"/>
<evidence type="ECO:0000256" key="1">
    <source>
        <dbReference type="ARBA" id="ARBA00022692"/>
    </source>
</evidence>
<dbReference type="PANTHER" id="PTHR23546:SF1">
    <property type="entry name" value="MEMBRANE PROTEIN"/>
    <property type="match status" value="1"/>
</dbReference>
<evidence type="ECO:0000313" key="6">
    <source>
        <dbReference type="EMBL" id="NWC17708.1"/>
    </source>
</evidence>
<protein>
    <submittedName>
        <fullName evidence="6">MFS transporter</fullName>
    </submittedName>
</protein>
<feature type="transmembrane region" description="Helical" evidence="4">
    <location>
        <begin position="99"/>
        <end position="120"/>
    </location>
</feature>
<evidence type="ECO:0000256" key="2">
    <source>
        <dbReference type="ARBA" id="ARBA00022989"/>
    </source>
</evidence>
<keyword evidence="3 4" id="KW-0472">Membrane</keyword>
<organism evidence="6 7">
    <name type="scientific">Pseudomonas gingeri</name>
    <dbReference type="NCBI Taxonomy" id="117681"/>
    <lineage>
        <taxon>Bacteria</taxon>
        <taxon>Pseudomonadati</taxon>
        <taxon>Pseudomonadota</taxon>
        <taxon>Gammaproteobacteria</taxon>
        <taxon>Pseudomonadales</taxon>
        <taxon>Pseudomonadaceae</taxon>
        <taxon>Pseudomonas</taxon>
    </lineage>
</organism>
<dbReference type="Pfam" id="PF07690">
    <property type="entry name" value="MFS_1"/>
    <property type="match status" value="1"/>
</dbReference>
<dbReference type="PANTHER" id="PTHR23546">
    <property type="entry name" value="TRANSPORT PROTEIN"/>
    <property type="match status" value="1"/>
</dbReference>
<dbReference type="PROSITE" id="PS50850">
    <property type="entry name" value="MFS"/>
    <property type="match status" value="1"/>
</dbReference>
<proteinExistence type="predicted"/>
<feature type="transmembrane region" description="Helical" evidence="4">
    <location>
        <begin position="75"/>
        <end position="93"/>
    </location>
</feature>
<comment type="caution">
    <text evidence="6">The sequence shown here is derived from an EMBL/GenBank/DDBJ whole genome shotgun (WGS) entry which is preliminary data.</text>
</comment>
<feature type="transmembrane region" description="Helical" evidence="4">
    <location>
        <begin position="306"/>
        <end position="328"/>
    </location>
</feature>
<dbReference type="SUPFAM" id="SSF103473">
    <property type="entry name" value="MFS general substrate transporter"/>
    <property type="match status" value="1"/>
</dbReference>
<feature type="transmembrane region" description="Helical" evidence="4">
    <location>
        <begin position="247"/>
        <end position="269"/>
    </location>
</feature>